<dbReference type="Proteomes" id="UP001168524">
    <property type="component" value="Unassembled WGS sequence"/>
</dbReference>
<dbReference type="RefSeq" id="WP_267980195.1">
    <property type="nucleotide sequence ID" value="NZ_JAPQKF010000002.1"/>
</dbReference>
<dbReference type="EMBL" id="JAUDZE010000002">
    <property type="protein sequence ID" value="MDN0013943.1"/>
    <property type="molecule type" value="Genomic_DNA"/>
</dbReference>
<proteinExistence type="predicted"/>
<gene>
    <name evidence="1" type="ORF">QTA56_06775</name>
</gene>
<protein>
    <submittedName>
        <fullName evidence="1">McrC family protein</fullName>
    </submittedName>
</protein>
<evidence type="ECO:0000313" key="2">
    <source>
        <dbReference type="Proteomes" id="UP001168524"/>
    </source>
</evidence>
<accession>A0ABT7WMQ8</accession>
<keyword evidence="2" id="KW-1185">Reference proteome</keyword>
<dbReference type="InterPro" id="IPR019292">
    <property type="entry name" value="McrC"/>
</dbReference>
<name>A0ABT7WMQ8_9GAMM</name>
<reference evidence="1" key="1">
    <citation type="submission" date="2023-06" db="EMBL/GenBank/DDBJ databases">
        <title>Two novel species of Acinetobacter isolated from motorbike repairing workshop in Vietnam.</title>
        <authorList>
            <person name="Le N.T.T."/>
        </authorList>
    </citation>
    <scope>NUCLEOTIDE SEQUENCE</scope>
    <source>
        <strain evidence="1">VNH17</strain>
    </source>
</reference>
<dbReference type="Pfam" id="PF10117">
    <property type="entry name" value="McrBC"/>
    <property type="match status" value="1"/>
</dbReference>
<dbReference type="PANTHER" id="PTHR38733:SF1">
    <property type="entry name" value="TYPE IV METHYL-DIRECTED RESTRICTION ENZYME ECOKMCRBC"/>
    <property type="match status" value="1"/>
</dbReference>
<dbReference type="PANTHER" id="PTHR38733">
    <property type="entry name" value="PROTEIN MCRC"/>
    <property type="match status" value="1"/>
</dbReference>
<sequence>MNKTLITVREYAQLEVAISVKLESLDKAFITEADFKVLCQLEQDRADESQSFLCINGIKKLKVQNYIGIIETPNAIIEVLPKITEKEELEQSRKILKKMLACYLDLPERVANETDLEQYHYPLHEWLMKLFLEKLTILLKKGIRSDYERVEEEQSFLRGQFNIPARMRQPLGRQHIFPIRHDIYSLNRPENRLLKTAVEEICKLTNNSENWRLSHEYRLLMQDIPRSQNYKDDFKQWRDGRLVSYYQDIKVICEIVLSKLTPITTHGTYRGISFLFPMEKLFEKYVAIQIRKQLEPDAILHEQMNGEYLCHYKEDQNRFGLEPDLLIENNGKKLILDTKWKRLDKGKDSISQADVYQMFAYSHKFACDVVLVYPQCEKFTESLAFQFFDGRKLSAVPFNLADEHTISESVQKLISLFPPF</sequence>
<organism evidence="1 2">
    <name type="scientific">Acinetobacter thutiue</name>
    <dbReference type="NCBI Taxonomy" id="2998078"/>
    <lineage>
        <taxon>Bacteria</taxon>
        <taxon>Pseudomonadati</taxon>
        <taxon>Pseudomonadota</taxon>
        <taxon>Gammaproteobacteria</taxon>
        <taxon>Moraxellales</taxon>
        <taxon>Moraxellaceae</taxon>
        <taxon>Acinetobacter</taxon>
    </lineage>
</organism>
<evidence type="ECO:0000313" key="1">
    <source>
        <dbReference type="EMBL" id="MDN0013943.1"/>
    </source>
</evidence>
<comment type="caution">
    <text evidence="1">The sequence shown here is derived from an EMBL/GenBank/DDBJ whole genome shotgun (WGS) entry which is preliminary data.</text>
</comment>